<reference evidence="1" key="1">
    <citation type="submission" date="2021-03" db="EMBL/GenBank/DDBJ databases">
        <title>Comparative genomics and phylogenomic investigation of the class Geoglossomycetes provide insights into ecological specialization and systematics.</title>
        <authorList>
            <person name="Melie T."/>
            <person name="Pirro S."/>
            <person name="Miller A.N."/>
            <person name="Quandt A."/>
        </authorList>
    </citation>
    <scope>NUCLEOTIDE SEQUENCE</scope>
    <source>
        <strain evidence="1">CAQ_001_2017</strain>
    </source>
</reference>
<dbReference type="EMBL" id="JAGHQM010000131">
    <property type="protein sequence ID" value="KAH0565143.1"/>
    <property type="molecule type" value="Genomic_DNA"/>
</dbReference>
<name>A0A9P8RT31_9PEZI</name>
<protein>
    <submittedName>
        <fullName evidence="1">Uncharacterized protein</fullName>
    </submittedName>
</protein>
<sequence length="55" mass="6052">MDTSHLTSQIATIIGELHGLFDEIGVGHHEREARESELFAALSETLHGQLRRVAA</sequence>
<organism evidence="1 2">
    <name type="scientific">Trichoglossum hirsutum</name>
    <dbReference type="NCBI Taxonomy" id="265104"/>
    <lineage>
        <taxon>Eukaryota</taxon>
        <taxon>Fungi</taxon>
        <taxon>Dikarya</taxon>
        <taxon>Ascomycota</taxon>
        <taxon>Pezizomycotina</taxon>
        <taxon>Geoglossomycetes</taxon>
        <taxon>Geoglossales</taxon>
        <taxon>Geoglossaceae</taxon>
        <taxon>Trichoglossum</taxon>
    </lineage>
</organism>
<keyword evidence="2" id="KW-1185">Reference proteome</keyword>
<accession>A0A9P8RT31</accession>
<proteinExistence type="predicted"/>
<comment type="caution">
    <text evidence="1">The sequence shown here is derived from an EMBL/GenBank/DDBJ whole genome shotgun (WGS) entry which is preliminary data.</text>
</comment>
<evidence type="ECO:0000313" key="1">
    <source>
        <dbReference type="EMBL" id="KAH0565143.1"/>
    </source>
</evidence>
<evidence type="ECO:0000313" key="2">
    <source>
        <dbReference type="Proteomes" id="UP000750711"/>
    </source>
</evidence>
<gene>
    <name evidence="1" type="ORF">GP486_001455</name>
</gene>
<dbReference type="Proteomes" id="UP000750711">
    <property type="component" value="Unassembled WGS sequence"/>
</dbReference>
<dbReference type="AlphaFoldDB" id="A0A9P8RT31"/>